<dbReference type="InterPro" id="IPR009056">
    <property type="entry name" value="Cyt_c-like_dom"/>
</dbReference>
<dbReference type="PROSITE" id="PS51007">
    <property type="entry name" value="CYTC"/>
    <property type="match status" value="1"/>
</dbReference>
<dbReference type="InterPro" id="IPR013428">
    <property type="entry name" value="Membrane-bound_put_N"/>
</dbReference>
<dbReference type="InterPro" id="IPR011041">
    <property type="entry name" value="Quinoprot_gluc/sorb_DH_b-prop"/>
</dbReference>
<evidence type="ECO:0000256" key="3">
    <source>
        <dbReference type="ARBA" id="ARBA00023004"/>
    </source>
</evidence>
<keyword evidence="3 4" id="KW-0408">Iron</keyword>
<dbReference type="RefSeq" id="WP_120714122.1">
    <property type="nucleotide sequence ID" value="NZ_RBCJ01000006.1"/>
</dbReference>
<protein>
    <submittedName>
        <fullName evidence="6">Dehydrogenase</fullName>
    </submittedName>
</protein>
<keyword evidence="1 4" id="KW-0349">Heme</keyword>
<dbReference type="Pfam" id="PF23500">
    <property type="entry name" value="DUF7133"/>
    <property type="match status" value="1"/>
</dbReference>
<dbReference type="GO" id="GO:0020037">
    <property type="term" value="F:heme binding"/>
    <property type="evidence" value="ECO:0007669"/>
    <property type="project" value="InterPro"/>
</dbReference>
<dbReference type="InterPro" id="IPR055557">
    <property type="entry name" value="DUF7133"/>
</dbReference>
<dbReference type="Gene3D" id="1.10.760.10">
    <property type="entry name" value="Cytochrome c-like domain"/>
    <property type="match status" value="1"/>
</dbReference>
<dbReference type="SUPFAM" id="SSF48431">
    <property type="entry name" value="Lipovitellin-phosvitin complex, superhelical domain"/>
    <property type="match status" value="1"/>
</dbReference>
<dbReference type="InterPro" id="IPR011042">
    <property type="entry name" value="6-blade_b-propeller_TolB-like"/>
</dbReference>
<dbReference type="PANTHER" id="PTHR33546:SF1">
    <property type="entry name" value="LARGE, MULTIFUNCTIONAL SECRETED PROTEIN"/>
    <property type="match status" value="1"/>
</dbReference>
<dbReference type="Pfam" id="PF00034">
    <property type="entry name" value="Cytochrom_C"/>
    <property type="match status" value="1"/>
</dbReference>
<dbReference type="GO" id="GO:0046872">
    <property type="term" value="F:metal ion binding"/>
    <property type="evidence" value="ECO:0007669"/>
    <property type="project" value="UniProtKB-KW"/>
</dbReference>
<dbReference type="InterPro" id="IPR036909">
    <property type="entry name" value="Cyt_c-like_dom_sf"/>
</dbReference>
<sequence length="1019" mass="113839">MDIKKLLWVPIIVFVFGTHSSCQNKKPSIDFDNLSESEKRKSENAMSSMKVAEGLQLELFASEPMVTNPTNLAIDARGRIWLCEGRNYRLFANPDNTYDDKGDRILILEDTDGDGAADTSKVFYQGEDVNSALGIAVLGNKVIVSKSPNVLVFTDEDGDDKPDSKEILFTGMEGEDHDHGVHAFVFGPDGRLYFNFGNNGKQLLDKNGNPLKDIYGNTIDNSGSPYREGMAFRCELDGSNIEVLGHNFRNPYEVTVDSYGGLWQSDNDDDGNRGTRINYLMEYGNYGFKDLLTGENWRERRTGWHDEVPKRHWHLNDPGSVPNMLQTGSGSPCGILVYEDTLLPEKYHHQLIHAEPGHNVVRSYIVEEKGAGYSAKIHELVKSEDDWFRPDDVAVAPDGSLFISDWYDGGVGGHKAEDIAQGRVYHLSVKDGYEPPKFDFKTAKGAKAALLSDNMDVFYQGWQKLHSMQEEAEPILGELIAQGGIAKARALWLGAQINSKTGDYVELALADTDSKYRVQGIRMARYLLKNKLETYLSQMVNDASMQVRREVTIALRHLGTPKAAELWAELAKKYQGGDRWYLEALGIGSDVYPNLYFNAWKSAIRADWKNLAGHEIVWRTRADASVPMLSEMIQDKEVSKEILPSYFRAFAFKEHPQKNHLILDLLRTEHPLNNQISALAIGQLDEDFVNSSRKNIGIVKSVLPKIEGTAEWLMAVKNLGLKDQNEPLLRLVSNTEADGDLRKEAAGVLFGYGGKELVMSHLKSGIEESKKMELLGIIGNINDSSAITMLVESLDEEEFDGPLKKRVVEGLGNTWDGRHRLYEMLQNDDLAEEYKTTAVLKLMNSWDAEIRANAPKYLTGSETAEWNIETLIEQKGDALAGKEVYDTYCSSCHRAGTTGIEFGPALTDIGNKLSKQSLYSSIIYPSAGINFGYEGYTVKMKDGKTYVGYILSQTEDELALKMMGGTQTTIQLTNIEKLEAMNQSLMTQGLHKVMSQGDLINLVEYLTTLKVEEEIVASN</sequence>
<comment type="caution">
    <text evidence="6">The sequence shown here is derived from an EMBL/GenBank/DDBJ whole genome shotgun (WGS) entry which is preliminary data.</text>
</comment>
<evidence type="ECO:0000256" key="4">
    <source>
        <dbReference type="PROSITE-ProRule" id="PRU00433"/>
    </source>
</evidence>
<dbReference type="InterPro" id="IPR011030">
    <property type="entry name" value="Lipovitellin_superhlx_dom"/>
</dbReference>
<dbReference type="GO" id="GO:0009055">
    <property type="term" value="F:electron transfer activity"/>
    <property type="evidence" value="ECO:0007669"/>
    <property type="project" value="InterPro"/>
</dbReference>
<organism evidence="6 7">
    <name type="scientific">Ulvibacterium marinum</name>
    <dbReference type="NCBI Taxonomy" id="2419782"/>
    <lineage>
        <taxon>Bacteria</taxon>
        <taxon>Pseudomonadati</taxon>
        <taxon>Bacteroidota</taxon>
        <taxon>Flavobacteriia</taxon>
        <taxon>Flavobacteriales</taxon>
        <taxon>Flavobacteriaceae</taxon>
        <taxon>Ulvibacterium</taxon>
    </lineage>
</organism>
<gene>
    <name evidence="6" type="ORF">D7Z94_23610</name>
</gene>
<keyword evidence="2 4" id="KW-0479">Metal-binding</keyword>
<dbReference type="EMBL" id="RBCJ01000006">
    <property type="protein sequence ID" value="RKN76775.1"/>
    <property type="molecule type" value="Genomic_DNA"/>
</dbReference>
<dbReference type="Proteomes" id="UP000276603">
    <property type="component" value="Unassembled WGS sequence"/>
</dbReference>
<dbReference type="SUPFAM" id="SSF50952">
    <property type="entry name" value="Soluble quinoprotein glucose dehydrogenase"/>
    <property type="match status" value="1"/>
</dbReference>
<evidence type="ECO:0000259" key="5">
    <source>
        <dbReference type="PROSITE" id="PS51007"/>
    </source>
</evidence>
<keyword evidence="7" id="KW-1185">Reference proteome</keyword>
<evidence type="ECO:0000256" key="1">
    <source>
        <dbReference type="ARBA" id="ARBA00022617"/>
    </source>
</evidence>
<reference evidence="6 7" key="1">
    <citation type="submission" date="2018-10" db="EMBL/GenBank/DDBJ databases">
        <title>Ulvibacterium marinum gen. nov., sp. nov., a novel marine bacterium of the family Flavobacteriaceae, isolated from a culture of the green alga Ulva prolifera.</title>
        <authorList>
            <person name="Zhang Z."/>
        </authorList>
    </citation>
    <scope>NUCLEOTIDE SEQUENCE [LARGE SCALE GENOMIC DNA]</scope>
    <source>
        <strain evidence="6 7">CCMM003</strain>
    </source>
</reference>
<dbReference type="NCBIfam" id="TIGR02603">
    <property type="entry name" value="CxxCH_TIGR02603"/>
    <property type="match status" value="1"/>
</dbReference>
<evidence type="ECO:0000313" key="7">
    <source>
        <dbReference type="Proteomes" id="UP000276603"/>
    </source>
</evidence>
<evidence type="ECO:0000256" key="2">
    <source>
        <dbReference type="ARBA" id="ARBA00022723"/>
    </source>
</evidence>
<dbReference type="InterPro" id="IPR013427">
    <property type="entry name" value="Haem-bd_dom_put"/>
</dbReference>
<dbReference type="PANTHER" id="PTHR33546">
    <property type="entry name" value="LARGE, MULTIFUNCTIONAL SECRETED PROTEIN-RELATED"/>
    <property type="match status" value="1"/>
</dbReference>
<dbReference type="Gene3D" id="2.120.10.30">
    <property type="entry name" value="TolB, C-terminal domain"/>
    <property type="match status" value="1"/>
</dbReference>
<accession>A0A3B0BTY8</accession>
<name>A0A3B0BTY8_9FLAO</name>
<dbReference type="OrthoDB" id="9812332at2"/>
<dbReference type="AlphaFoldDB" id="A0A3B0BTY8"/>
<feature type="domain" description="Cytochrome c" evidence="5">
    <location>
        <begin position="876"/>
        <end position="1010"/>
    </location>
</feature>
<evidence type="ECO:0000313" key="6">
    <source>
        <dbReference type="EMBL" id="RKN76775.1"/>
    </source>
</evidence>
<dbReference type="SUPFAM" id="SSF46626">
    <property type="entry name" value="Cytochrome c"/>
    <property type="match status" value="1"/>
</dbReference>
<proteinExistence type="predicted"/>
<dbReference type="NCBIfam" id="TIGR02604">
    <property type="entry name" value="Piru_Ver_Nterm"/>
    <property type="match status" value="1"/>
</dbReference>